<dbReference type="PANTHER" id="PTHR37423">
    <property type="entry name" value="SOLUBLE LYTIC MUREIN TRANSGLYCOSYLASE-RELATED"/>
    <property type="match status" value="1"/>
</dbReference>
<dbReference type="GO" id="GO:0016829">
    <property type="term" value="F:lyase activity"/>
    <property type="evidence" value="ECO:0007669"/>
    <property type="project" value="UniProtKB-KW"/>
</dbReference>
<dbReference type="Pfam" id="PF01464">
    <property type="entry name" value="SLT"/>
    <property type="match status" value="1"/>
</dbReference>
<proteinExistence type="inferred from homology"/>
<comment type="similarity">
    <text evidence="2">Belongs to the virb1 family.</text>
</comment>
<evidence type="ECO:0000313" key="6">
    <source>
        <dbReference type="Proteomes" id="UP001595190"/>
    </source>
</evidence>
<dbReference type="Gene3D" id="1.10.530.10">
    <property type="match status" value="1"/>
</dbReference>
<sequence>MGMTPSTLSGQGRIGHVRHHGVAFVFGLCLCVVQSALAQTQPPPQPPPRPDTFETPPQDSVAVSAPSAPCNFTKISTPTEIKALITKIASQEAFPANFLLAIAQQESGLRMDRVSSAGAIGIMQLMPATAARFKVNICDEADNIRGSIRFLRVLQEKYQNPLYTLAAYNAGEEAVDRNGGIPNYTETVRFIAAIMTNLYSWKPLSARESGLRRQNSAGPAANTDQSDKKKEEWTQGFVLHVEE</sequence>
<dbReference type="Proteomes" id="UP001595190">
    <property type="component" value="Unassembled WGS sequence"/>
</dbReference>
<dbReference type="InterPro" id="IPR008258">
    <property type="entry name" value="Transglycosylase_SLT_dom_1"/>
</dbReference>
<gene>
    <name evidence="5" type="ORF">ACETRX_33190</name>
</gene>
<accession>A0ABV6ZQP9</accession>
<dbReference type="EMBL" id="JBHGPK010000035">
    <property type="protein sequence ID" value="MFC2254515.1"/>
    <property type="molecule type" value="Genomic_DNA"/>
</dbReference>
<name>A0ABV6ZQP9_9HYPH</name>
<evidence type="ECO:0000256" key="2">
    <source>
        <dbReference type="ARBA" id="ARBA00009387"/>
    </source>
</evidence>
<dbReference type="EC" id="4.2.2.n1" evidence="5"/>
<evidence type="ECO:0000256" key="3">
    <source>
        <dbReference type="SAM" id="MobiDB-lite"/>
    </source>
</evidence>
<protein>
    <submittedName>
        <fullName evidence="5">Lytic transglycosylase domain-containing protein</fullName>
        <ecNumber evidence="5">4.2.2.n1</ecNumber>
    </submittedName>
</protein>
<dbReference type="PANTHER" id="PTHR37423:SF2">
    <property type="entry name" value="MEMBRANE-BOUND LYTIC MUREIN TRANSGLYCOSYLASE C"/>
    <property type="match status" value="1"/>
</dbReference>
<dbReference type="CDD" id="cd00254">
    <property type="entry name" value="LT-like"/>
    <property type="match status" value="1"/>
</dbReference>
<reference evidence="5 6" key="1">
    <citation type="submission" date="2024-09" db="EMBL/GenBank/DDBJ databases">
        <title>Description of Labrys sedimenti sp. nov., isolated from a diclofenac-degrading enrichment culture, and genome-based reclassification of Labrys portucalensis as a later heterotypic synonym of Labrys neptuniae.</title>
        <authorList>
            <person name="Tancsics A."/>
            <person name="Csepanyi A."/>
        </authorList>
    </citation>
    <scope>NUCLEOTIDE SEQUENCE [LARGE SCALE GENOMIC DNA]</scope>
    <source>
        <strain evidence="5 6">LMG 23412</strain>
    </source>
</reference>
<evidence type="ECO:0000313" key="5">
    <source>
        <dbReference type="EMBL" id="MFC2254515.1"/>
    </source>
</evidence>
<dbReference type="SUPFAM" id="SSF53955">
    <property type="entry name" value="Lysozyme-like"/>
    <property type="match status" value="1"/>
</dbReference>
<feature type="domain" description="Transglycosylase SLT" evidence="4">
    <location>
        <begin position="84"/>
        <end position="180"/>
    </location>
</feature>
<evidence type="ECO:0000256" key="1">
    <source>
        <dbReference type="ARBA" id="ARBA00007734"/>
    </source>
</evidence>
<evidence type="ECO:0000259" key="4">
    <source>
        <dbReference type="Pfam" id="PF01464"/>
    </source>
</evidence>
<organism evidence="5 6">
    <name type="scientific">Labrys neptuniae</name>
    <dbReference type="NCBI Taxonomy" id="376174"/>
    <lineage>
        <taxon>Bacteria</taxon>
        <taxon>Pseudomonadati</taxon>
        <taxon>Pseudomonadota</taxon>
        <taxon>Alphaproteobacteria</taxon>
        <taxon>Hyphomicrobiales</taxon>
        <taxon>Xanthobacteraceae</taxon>
        <taxon>Labrys</taxon>
    </lineage>
</organism>
<dbReference type="RefSeq" id="WP_394315191.1">
    <property type="nucleotide sequence ID" value="NZ_JBHGPK010000035.1"/>
</dbReference>
<feature type="region of interest" description="Disordered" evidence="3">
    <location>
        <begin position="39"/>
        <end position="66"/>
    </location>
</feature>
<keyword evidence="5" id="KW-0456">Lyase</keyword>
<comment type="caution">
    <text evidence="5">The sequence shown here is derived from an EMBL/GenBank/DDBJ whole genome shotgun (WGS) entry which is preliminary data.</text>
</comment>
<dbReference type="InterPro" id="IPR023346">
    <property type="entry name" value="Lysozyme-like_dom_sf"/>
</dbReference>
<feature type="compositionally biased region" description="Pro residues" evidence="3">
    <location>
        <begin position="41"/>
        <end position="50"/>
    </location>
</feature>
<comment type="similarity">
    <text evidence="1">Belongs to the transglycosylase Slt family.</text>
</comment>
<feature type="region of interest" description="Disordered" evidence="3">
    <location>
        <begin position="210"/>
        <end position="236"/>
    </location>
</feature>